<dbReference type="Proteomes" id="UP000004956">
    <property type="component" value="Unassembled WGS sequence"/>
</dbReference>
<dbReference type="HOGENOM" id="CLU_789683_0_0_4"/>
<gene>
    <name evidence="1" type="ORF">HMPREF9440_00729</name>
</gene>
<dbReference type="InterPro" id="IPR006597">
    <property type="entry name" value="Sel1-like"/>
</dbReference>
<dbReference type="PANTHER" id="PTHR11102">
    <property type="entry name" value="SEL-1-LIKE PROTEIN"/>
    <property type="match status" value="1"/>
</dbReference>
<evidence type="ECO:0000313" key="1">
    <source>
        <dbReference type="EMBL" id="EHY31891.1"/>
    </source>
</evidence>
<comment type="caution">
    <text evidence="1">The sequence shown here is derived from an EMBL/GenBank/DDBJ whole genome shotgun (WGS) entry which is preliminary data.</text>
</comment>
<dbReference type="AlphaFoldDB" id="H3KDC0"/>
<dbReference type="InterPro" id="IPR050767">
    <property type="entry name" value="Sel1_AlgK"/>
</dbReference>
<dbReference type="RefSeq" id="WP_008541390.1">
    <property type="nucleotide sequence ID" value="NZ_JH604913.1"/>
</dbReference>
<keyword evidence="2" id="KW-1185">Reference proteome</keyword>
<dbReference type="SMART" id="SM00671">
    <property type="entry name" value="SEL1"/>
    <property type="match status" value="6"/>
</dbReference>
<evidence type="ECO:0000313" key="2">
    <source>
        <dbReference type="Proteomes" id="UP000004956"/>
    </source>
</evidence>
<name>H3KDC0_9BURK</name>
<accession>H3KDC0</accession>
<dbReference type="PANTHER" id="PTHR11102:SF160">
    <property type="entry name" value="ERAD-ASSOCIATED E3 UBIQUITIN-PROTEIN LIGASE COMPONENT HRD3"/>
    <property type="match status" value="1"/>
</dbReference>
<sequence length="357" mass="39315">MPKRPDERYAWPQVDETGDFVVDLLGGVVRRRPMSGDELLAREREVERMADKGDPAAQTALARRLFTESPSAEKNRRAVRLLKKALKFNLPSAQLLWGLALLRGQGMAADPKEALVWLEKAAFAQDAAAQVTLAQCLEDGVAGESDPAGALYWRRLAAVRKPYPASSASAEMLADAALAAGRAYEGMGQYAETDRWMTIAAKQSHGPAQFALARLHLRRDWPERSAEASRRWMNEAALSGILEAQFRLGVFFWSGAGGRVDIREAVRWLCRAAEGGHAQAVGMLAGFMLTGNALTLDRLRAWALLKIAEKLGDAASGLTAKGLEHALPLRERRQARDRWLTLPVKDALEDLIPRSER</sequence>
<reference evidence="1 2" key="1">
    <citation type="submission" date="2011-11" db="EMBL/GenBank/DDBJ databases">
        <authorList>
            <person name="Weinstock G."/>
            <person name="Sodergren E."/>
            <person name="Clifton S."/>
            <person name="Fulton L."/>
            <person name="Fulton B."/>
            <person name="Courtney L."/>
            <person name="Fronick C."/>
            <person name="Harrison M."/>
            <person name="Strong C."/>
            <person name="Farmer C."/>
            <person name="Delahaunty K."/>
            <person name="Markovic C."/>
            <person name="Hall O."/>
            <person name="Minx P."/>
            <person name="Tomlinson C."/>
            <person name="Mitreva M."/>
            <person name="Hou S."/>
            <person name="Chen J."/>
            <person name="Wollam A."/>
            <person name="Pepin K.H."/>
            <person name="Johnson M."/>
            <person name="Bhonagiri V."/>
            <person name="Zhang X."/>
            <person name="Suruliraj S."/>
            <person name="Warren W."/>
            <person name="Chinwalla A."/>
            <person name="Mardis E.R."/>
            <person name="Wilson R.K."/>
        </authorList>
    </citation>
    <scope>NUCLEOTIDE SEQUENCE [LARGE SCALE GENOMIC DNA]</scope>
    <source>
        <strain evidence="1 2">YIT 11816</strain>
    </source>
</reference>
<proteinExistence type="predicted"/>
<dbReference type="SUPFAM" id="SSF81901">
    <property type="entry name" value="HCP-like"/>
    <property type="match status" value="2"/>
</dbReference>
<dbReference type="STRING" id="762967.HMPREF9440_00729"/>
<protein>
    <submittedName>
        <fullName evidence="1">Sel1 repeat protein</fullName>
    </submittedName>
</protein>
<dbReference type="InterPro" id="IPR011990">
    <property type="entry name" value="TPR-like_helical_dom_sf"/>
</dbReference>
<dbReference type="EMBL" id="AFBQ01000099">
    <property type="protein sequence ID" value="EHY31891.1"/>
    <property type="molecule type" value="Genomic_DNA"/>
</dbReference>
<dbReference type="OrthoDB" id="5365194at2"/>
<dbReference type="PATRIC" id="fig|762967.3.peg.584"/>
<dbReference type="Gene3D" id="1.25.40.10">
    <property type="entry name" value="Tetratricopeptide repeat domain"/>
    <property type="match status" value="2"/>
</dbReference>
<organism evidence="1 2">
    <name type="scientific">Sutterella parvirubra YIT 11816</name>
    <dbReference type="NCBI Taxonomy" id="762967"/>
    <lineage>
        <taxon>Bacteria</taxon>
        <taxon>Pseudomonadati</taxon>
        <taxon>Pseudomonadota</taxon>
        <taxon>Betaproteobacteria</taxon>
        <taxon>Burkholderiales</taxon>
        <taxon>Sutterellaceae</taxon>
        <taxon>Sutterella</taxon>
    </lineage>
</organism>
<dbReference type="Pfam" id="PF08238">
    <property type="entry name" value="Sel1"/>
    <property type="match status" value="5"/>
</dbReference>